<keyword evidence="9" id="KW-1185">Reference proteome</keyword>
<dbReference type="AlphaFoldDB" id="G2E230"/>
<reference evidence="8 9" key="1">
    <citation type="submission" date="2011-06" db="EMBL/GenBank/DDBJ databases">
        <title>The draft genome of Thiorhodococcus drewsii AZ1.</title>
        <authorList>
            <consortium name="US DOE Joint Genome Institute (JGI-PGF)"/>
            <person name="Lucas S."/>
            <person name="Han J."/>
            <person name="Lapidus A."/>
            <person name="Cheng J.-F."/>
            <person name="Goodwin L."/>
            <person name="Pitluck S."/>
            <person name="Peters L."/>
            <person name="Land M.L."/>
            <person name="Hauser L."/>
            <person name="Vogl K."/>
            <person name="Liu Z."/>
            <person name="Imhoff J."/>
            <person name="Thiel V."/>
            <person name="Frigaard N.-U."/>
            <person name="Bryant D.A."/>
            <person name="Woyke T.J."/>
        </authorList>
    </citation>
    <scope>NUCLEOTIDE SEQUENCE [LARGE SCALE GENOMIC DNA]</scope>
    <source>
        <strain evidence="8 9">AZ1</strain>
    </source>
</reference>
<dbReference type="InterPro" id="IPR000253">
    <property type="entry name" value="FHA_dom"/>
</dbReference>
<dbReference type="InterPro" id="IPR025944">
    <property type="entry name" value="Sigma_54_int_dom_CS"/>
</dbReference>
<evidence type="ECO:0000259" key="7">
    <source>
        <dbReference type="PROSITE" id="PS50045"/>
    </source>
</evidence>
<accession>G2E230</accession>
<dbReference type="InterPro" id="IPR002197">
    <property type="entry name" value="HTH_Fis"/>
</dbReference>
<dbReference type="PRINTS" id="PR01590">
    <property type="entry name" value="HTHFIS"/>
</dbReference>
<dbReference type="PROSITE" id="PS50045">
    <property type="entry name" value="SIGMA54_INTERACT_4"/>
    <property type="match status" value="1"/>
</dbReference>
<dbReference type="SUPFAM" id="SSF46689">
    <property type="entry name" value="Homeodomain-like"/>
    <property type="match status" value="1"/>
</dbReference>
<feature type="domain" description="FHA" evidence="6">
    <location>
        <begin position="48"/>
        <end position="97"/>
    </location>
</feature>
<dbReference type="PROSITE" id="PS50006">
    <property type="entry name" value="FHA_DOMAIN"/>
    <property type="match status" value="1"/>
</dbReference>
<dbReference type="PROSITE" id="PS00675">
    <property type="entry name" value="SIGMA54_INTERACT_1"/>
    <property type="match status" value="1"/>
</dbReference>
<organism evidence="8 9">
    <name type="scientific">Thiorhodococcus drewsii AZ1</name>
    <dbReference type="NCBI Taxonomy" id="765913"/>
    <lineage>
        <taxon>Bacteria</taxon>
        <taxon>Pseudomonadati</taxon>
        <taxon>Pseudomonadota</taxon>
        <taxon>Gammaproteobacteria</taxon>
        <taxon>Chromatiales</taxon>
        <taxon>Chromatiaceae</taxon>
        <taxon>Thiorhodococcus</taxon>
    </lineage>
</organism>
<dbReference type="EMBL" id="AFWT01000015">
    <property type="protein sequence ID" value="EGV30979.1"/>
    <property type="molecule type" value="Genomic_DNA"/>
</dbReference>
<sequence length="442" mass="48488">MSNLDPNSTYIMPATARSERKILFDKIELEVLSGPDAGREFGLALPCIRIGTAADNDVVLTDRTVSRHHAEIRTLPEGLLVRDLGSTNGIFLRDLRVREAFLEPSTLFSLGGSEIRVRMGMEERAYEVGRESGLCALVGGSEPMRELYGLIRVVAPTPTTVLIRGESGSGKEMVATTLHALSGRKGPLVVFDASVADPEMVRNDLFGHIKGAFTGATGGREGAFRCADGGTLFIDEIGELPLDLQPRLLRALESREVAPVGSDRPVKVDVRVIAATHRNLEAMVEEGTFRADLYYRLSVMSLCVPPLRDIKEDIPLLIQNFGETLGLPCRVTPEALTALMGYAWPGNVRELRNVMERAAVLCRGEEIRPEHLRLVDLSGTQEPATIEEVAPVSVHSPAQLKAIERQMILDAMQRNRHNKSAVARELGIPLSTLKRRIAEYDV</sequence>
<dbReference type="InterPro" id="IPR003593">
    <property type="entry name" value="AAA+_ATPase"/>
</dbReference>
<dbReference type="PATRIC" id="fig|765913.3.peg.2382"/>
<evidence type="ECO:0000259" key="6">
    <source>
        <dbReference type="PROSITE" id="PS50006"/>
    </source>
</evidence>
<dbReference type="PROSITE" id="PS00676">
    <property type="entry name" value="SIGMA54_INTERACT_2"/>
    <property type="match status" value="1"/>
</dbReference>
<dbReference type="CDD" id="cd00060">
    <property type="entry name" value="FHA"/>
    <property type="match status" value="1"/>
</dbReference>
<evidence type="ECO:0000256" key="1">
    <source>
        <dbReference type="ARBA" id="ARBA00022741"/>
    </source>
</evidence>
<dbReference type="Pfam" id="PF25601">
    <property type="entry name" value="AAA_lid_14"/>
    <property type="match status" value="1"/>
</dbReference>
<dbReference type="InterPro" id="IPR025662">
    <property type="entry name" value="Sigma_54_int_dom_ATP-bd_1"/>
</dbReference>
<dbReference type="STRING" id="765913.ThidrDRAFT_2343"/>
<dbReference type="SUPFAM" id="SSF49879">
    <property type="entry name" value="SMAD/FHA domain"/>
    <property type="match status" value="1"/>
</dbReference>
<dbReference type="SUPFAM" id="SSF52540">
    <property type="entry name" value="P-loop containing nucleoside triphosphate hydrolases"/>
    <property type="match status" value="1"/>
</dbReference>
<dbReference type="CDD" id="cd00009">
    <property type="entry name" value="AAA"/>
    <property type="match status" value="1"/>
</dbReference>
<keyword evidence="3" id="KW-0805">Transcription regulation</keyword>
<dbReference type="Gene3D" id="2.60.200.20">
    <property type="match status" value="1"/>
</dbReference>
<feature type="domain" description="Sigma-54 factor interaction" evidence="7">
    <location>
        <begin position="137"/>
        <end position="360"/>
    </location>
</feature>
<evidence type="ECO:0000256" key="4">
    <source>
        <dbReference type="ARBA" id="ARBA00023125"/>
    </source>
</evidence>
<dbReference type="SMART" id="SM00382">
    <property type="entry name" value="AAA"/>
    <property type="match status" value="1"/>
</dbReference>
<dbReference type="InterPro" id="IPR009057">
    <property type="entry name" value="Homeodomain-like_sf"/>
</dbReference>
<name>G2E230_9GAMM</name>
<dbReference type="PANTHER" id="PTHR32071">
    <property type="entry name" value="TRANSCRIPTIONAL REGULATORY PROTEIN"/>
    <property type="match status" value="1"/>
</dbReference>
<evidence type="ECO:0000256" key="3">
    <source>
        <dbReference type="ARBA" id="ARBA00023015"/>
    </source>
</evidence>
<evidence type="ECO:0000256" key="5">
    <source>
        <dbReference type="ARBA" id="ARBA00023163"/>
    </source>
</evidence>
<evidence type="ECO:0000313" key="9">
    <source>
        <dbReference type="Proteomes" id="UP000004200"/>
    </source>
</evidence>
<dbReference type="SMART" id="SM00240">
    <property type="entry name" value="FHA"/>
    <property type="match status" value="1"/>
</dbReference>
<dbReference type="Pfam" id="PF02954">
    <property type="entry name" value="HTH_8"/>
    <property type="match status" value="1"/>
</dbReference>
<dbReference type="GO" id="GO:0043565">
    <property type="term" value="F:sequence-specific DNA binding"/>
    <property type="evidence" value="ECO:0007669"/>
    <property type="project" value="InterPro"/>
</dbReference>
<dbReference type="Gene3D" id="1.10.10.60">
    <property type="entry name" value="Homeodomain-like"/>
    <property type="match status" value="1"/>
</dbReference>
<evidence type="ECO:0000256" key="2">
    <source>
        <dbReference type="ARBA" id="ARBA00022840"/>
    </source>
</evidence>
<dbReference type="Proteomes" id="UP000004200">
    <property type="component" value="Unassembled WGS sequence"/>
</dbReference>
<gene>
    <name evidence="8" type="ORF">ThidrDRAFT_2343</name>
</gene>
<dbReference type="Pfam" id="PF00158">
    <property type="entry name" value="Sigma54_activat"/>
    <property type="match status" value="1"/>
</dbReference>
<dbReference type="InterPro" id="IPR008984">
    <property type="entry name" value="SMAD_FHA_dom_sf"/>
</dbReference>
<dbReference type="InterPro" id="IPR058031">
    <property type="entry name" value="AAA_lid_NorR"/>
</dbReference>
<dbReference type="GO" id="GO:0006355">
    <property type="term" value="P:regulation of DNA-templated transcription"/>
    <property type="evidence" value="ECO:0007669"/>
    <property type="project" value="InterPro"/>
</dbReference>
<keyword evidence="5" id="KW-0804">Transcription</keyword>
<evidence type="ECO:0000313" key="8">
    <source>
        <dbReference type="EMBL" id="EGV30979.1"/>
    </source>
</evidence>
<proteinExistence type="predicted"/>
<comment type="caution">
    <text evidence="8">The sequence shown here is derived from an EMBL/GenBank/DDBJ whole genome shotgun (WGS) entry which is preliminary data.</text>
</comment>
<dbReference type="Gene3D" id="1.10.8.60">
    <property type="match status" value="1"/>
</dbReference>
<keyword evidence="4" id="KW-0238">DNA-binding</keyword>
<dbReference type="InterPro" id="IPR002078">
    <property type="entry name" value="Sigma_54_int"/>
</dbReference>
<protein>
    <submittedName>
        <fullName evidence="8">Sigma54 specific transcriptional regulator, Fis family</fullName>
    </submittedName>
</protein>
<dbReference type="RefSeq" id="WP_007041056.1">
    <property type="nucleotide sequence ID" value="NZ_AFWT01000015.1"/>
</dbReference>
<dbReference type="InterPro" id="IPR025943">
    <property type="entry name" value="Sigma_54_int_dom_ATP-bd_2"/>
</dbReference>
<dbReference type="InterPro" id="IPR027417">
    <property type="entry name" value="P-loop_NTPase"/>
</dbReference>
<dbReference type="PROSITE" id="PS00688">
    <property type="entry name" value="SIGMA54_INTERACT_3"/>
    <property type="match status" value="1"/>
</dbReference>
<keyword evidence="2" id="KW-0067">ATP-binding</keyword>
<dbReference type="eggNOG" id="COG2204">
    <property type="taxonomic scope" value="Bacteria"/>
</dbReference>
<dbReference type="GO" id="GO:0005524">
    <property type="term" value="F:ATP binding"/>
    <property type="evidence" value="ECO:0007669"/>
    <property type="project" value="UniProtKB-KW"/>
</dbReference>
<dbReference type="FunFam" id="3.40.50.300:FF:000006">
    <property type="entry name" value="DNA-binding transcriptional regulator NtrC"/>
    <property type="match status" value="1"/>
</dbReference>
<keyword evidence="1" id="KW-0547">Nucleotide-binding</keyword>
<dbReference type="Pfam" id="PF16697">
    <property type="entry name" value="Yop-YscD_cpl"/>
    <property type="match status" value="1"/>
</dbReference>
<dbReference type="InterPro" id="IPR032030">
    <property type="entry name" value="YscD_cytoplasmic_dom"/>
</dbReference>
<dbReference type="Gene3D" id="3.40.50.300">
    <property type="entry name" value="P-loop containing nucleotide triphosphate hydrolases"/>
    <property type="match status" value="1"/>
</dbReference>